<dbReference type="AlphaFoldDB" id="A0A401RM27"/>
<evidence type="ECO:0000256" key="1">
    <source>
        <dbReference type="ARBA" id="ARBA00004479"/>
    </source>
</evidence>
<reference evidence="14 15" key="1">
    <citation type="journal article" date="2018" name="Nat. Ecol. Evol.">
        <title>Shark genomes provide insights into elasmobranch evolution and the origin of vertebrates.</title>
        <authorList>
            <person name="Hara Y"/>
            <person name="Yamaguchi K"/>
            <person name="Onimaru K"/>
            <person name="Kadota M"/>
            <person name="Koyanagi M"/>
            <person name="Keeley SD"/>
            <person name="Tatsumi K"/>
            <person name="Tanaka K"/>
            <person name="Motone F"/>
            <person name="Kageyama Y"/>
            <person name="Nozu R"/>
            <person name="Adachi N"/>
            <person name="Nishimura O"/>
            <person name="Nakagawa R"/>
            <person name="Tanegashima C"/>
            <person name="Kiyatake I"/>
            <person name="Matsumoto R"/>
            <person name="Murakumo K"/>
            <person name="Nishida K"/>
            <person name="Terakita A"/>
            <person name="Kuratani S"/>
            <person name="Sato K"/>
            <person name="Hyodo S Kuraku.S."/>
        </authorList>
    </citation>
    <scope>NUCLEOTIDE SEQUENCE [LARGE SCALE GENOMIC DNA]</scope>
</reference>
<dbReference type="Proteomes" id="UP000287033">
    <property type="component" value="Unassembled WGS sequence"/>
</dbReference>
<dbReference type="InterPro" id="IPR013783">
    <property type="entry name" value="Ig-like_fold"/>
</dbReference>
<evidence type="ECO:0000256" key="8">
    <source>
        <dbReference type="ARBA" id="ARBA00023136"/>
    </source>
</evidence>
<evidence type="ECO:0000256" key="6">
    <source>
        <dbReference type="ARBA" id="ARBA00022889"/>
    </source>
</evidence>
<evidence type="ECO:0000256" key="12">
    <source>
        <dbReference type="SAM" id="Phobius"/>
    </source>
</evidence>
<keyword evidence="7 12" id="KW-1133">Transmembrane helix</keyword>
<evidence type="ECO:0000313" key="14">
    <source>
        <dbReference type="EMBL" id="GCC19179.1"/>
    </source>
</evidence>
<comment type="subcellular location">
    <subcellularLocation>
        <location evidence="1">Membrane</location>
        <topology evidence="1">Single-pass type I membrane protein</topology>
    </subcellularLocation>
</comment>
<dbReference type="PANTHER" id="PTHR13771">
    <property type="entry name" value="INTERCELLULAR ADHESION MOLECULE"/>
    <property type="match status" value="1"/>
</dbReference>
<keyword evidence="11" id="KW-0393">Immunoglobulin domain</keyword>
<dbReference type="PROSITE" id="PS50835">
    <property type="entry name" value="IG_LIKE"/>
    <property type="match status" value="2"/>
</dbReference>
<evidence type="ECO:0000256" key="9">
    <source>
        <dbReference type="ARBA" id="ARBA00023157"/>
    </source>
</evidence>
<keyword evidence="3 12" id="KW-0812">Transmembrane</keyword>
<feature type="domain" description="Ig-like" evidence="13">
    <location>
        <begin position="220"/>
        <end position="297"/>
    </location>
</feature>
<dbReference type="GO" id="GO:0005178">
    <property type="term" value="F:integrin binding"/>
    <property type="evidence" value="ECO:0007669"/>
    <property type="project" value="InterPro"/>
</dbReference>
<evidence type="ECO:0000256" key="7">
    <source>
        <dbReference type="ARBA" id="ARBA00022989"/>
    </source>
</evidence>
<accession>A0A401RM27</accession>
<protein>
    <recommendedName>
        <fullName evidence="13">Ig-like domain-containing protein</fullName>
    </recommendedName>
</protein>
<evidence type="ECO:0000256" key="5">
    <source>
        <dbReference type="ARBA" id="ARBA00022737"/>
    </source>
</evidence>
<keyword evidence="15" id="KW-1185">Reference proteome</keyword>
<dbReference type="InterPro" id="IPR047012">
    <property type="entry name" value="ICAM_VCAM"/>
</dbReference>
<keyword evidence="8 12" id="KW-0472">Membrane</keyword>
<feature type="domain" description="Ig-like" evidence="13">
    <location>
        <begin position="100"/>
        <end position="206"/>
    </location>
</feature>
<dbReference type="GO" id="GO:0098609">
    <property type="term" value="P:cell-cell adhesion"/>
    <property type="evidence" value="ECO:0007669"/>
    <property type="project" value="InterPro"/>
</dbReference>
<dbReference type="OrthoDB" id="6250964at2759"/>
<evidence type="ECO:0000256" key="3">
    <source>
        <dbReference type="ARBA" id="ARBA00022692"/>
    </source>
</evidence>
<evidence type="ECO:0000256" key="4">
    <source>
        <dbReference type="ARBA" id="ARBA00022729"/>
    </source>
</evidence>
<gene>
    <name evidence="14" type="ORF">chiPu_0018250</name>
</gene>
<dbReference type="Pfam" id="PF03921">
    <property type="entry name" value="ICAM_N"/>
    <property type="match status" value="1"/>
</dbReference>
<dbReference type="EMBL" id="BEZZ01001514">
    <property type="protein sequence ID" value="GCC19179.1"/>
    <property type="molecule type" value="Genomic_DNA"/>
</dbReference>
<keyword evidence="4" id="KW-0732">Signal</keyword>
<dbReference type="InterPro" id="IPR003987">
    <property type="entry name" value="ICAM_VCAM_N"/>
</dbReference>
<organism evidence="14 15">
    <name type="scientific">Chiloscyllium punctatum</name>
    <name type="common">Brownbanded bambooshark</name>
    <name type="synonym">Hemiscyllium punctatum</name>
    <dbReference type="NCBI Taxonomy" id="137246"/>
    <lineage>
        <taxon>Eukaryota</taxon>
        <taxon>Metazoa</taxon>
        <taxon>Chordata</taxon>
        <taxon>Craniata</taxon>
        <taxon>Vertebrata</taxon>
        <taxon>Chondrichthyes</taxon>
        <taxon>Elasmobranchii</taxon>
        <taxon>Galeomorphii</taxon>
        <taxon>Galeoidea</taxon>
        <taxon>Orectolobiformes</taxon>
        <taxon>Hemiscylliidae</taxon>
        <taxon>Chiloscyllium</taxon>
    </lineage>
</organism>
<keyword evidence="9" id="KW-1015">Disulfide bond</keyword>
<dbReference type="InterPro" id="IPR013768">
    <property type="entry name" value="ICAM_N"/>
</dbReference>
<dbReference type="STRING" id="137246.A0A401RM27"/>
<comment type="similarity">
    <text evidence="2">Belongs to the immunoglobulin superfamily. ICAM family.</text>
</comment>
<sequence>MFLSSMYNNIIPSVLAFWIQTTVTGLEVLINVNSTAVEFGGAIEMNCSTTCPKPTINVEHKPGVNFIRTKGITWYHDYFPSVQKWDLTLACSVKCLDPQPKDVKEYVTVYNREISITLLPEVLEINRTYSLECIGPRVYPNNKLILTWLRGSEILQRNSTGEPGSVDEDKRLRNVFNFIASRSDDGQEYTCLAEVDLGSQTTKSITNSSITLQTYAFSSPEIQVPTSQEGNLVNITCRVLNVSGDLELRLKNGNDILVNGSSSTGLTISHTVEAQAKLDGQQYICEAELKLQDQSMTSPVIKQQVGTLHVLYQTTARRLAAKIIGLSSVVIIAGELLFITIIYCIKQNKKK</sequence>
<evidence type="ECO:0000256" key="11">
    <source>
        <dbReference type="ARBA" id="ARBA00023319"/>
    </source>
</evidence>
<comment type="caution">
    <text evidence="14">The sequence shown here is derived from an EMBL/GenBank/DDBJ whole genome shotgun (WGS) entry which is preliminary data.</text>
</comment>
<dbReference type="OMA" id="ASCENIG"/>
<dbReference type="Gene3D" id="2.60.40.10">
    <property type="entry name" value="Immunoglobulins"/>
    <property type="match status" value="3"/>
</dbReference>
<keyword evidence="5" id="KW-0677">Repeat</keyword>
<keyword evidence="10" id="KW-0325">Glycoprotein</keyword>
<evidence type="ECO:0000259" key="13">
    <source>
        <dbReference type="PROSITE" id="PS50835"/>
    </source>
</evidence>
<dbReference type="InterPro" id="IPR036179">
    <property type="entry name" value="Ig-like_dom_sf"/>
</dbReference>
<proteinExistence type="inferred from homology"/>
<dbReference type="SUPFAM" id="SSF48726">
    <property type="entry name" value="Immunoglobulin"/>
    <property type="match status" value="3"/>
</dbReference>
<name>A0A401RM27_CHIPU</name>
<dbReference type="PRINTS" id="PR01472">
    <property type="entry name" value="ICAMVCAM1"/>
</dbReference>
<dbReference type="PANTHER" id="PTHR13771:SF9">
    <property type="entry name" value="INTERCELLULAR ADHESION MOLECULE 5"/>
    <property type="match status" value="1"/>
</dbReference>
<keyword evidence="6" id="KW-0130">Cell adhesion</keyword>
<evidence type="ECO:0000256" key="10">
    <source>
        <dbReference type="ARBA" id="ARBA00023180"/>
    </source>
</evidence>
<feature type="transmembrane region" description="Helical" evidence="12">
    <location>
        <begin position="323"/>
        <end position="345"/>
    </location>
</feature>
<evidence type="ECO:0000313" key="15">
    <source>
        <dbReference type="Proteomes" id="UP000287033"/>
    </source>
</evidence>
<dbReference type="InterPro" id="IPR007110">
    <property type="entry name" value="Ig-like_dom"/>
</dbReference>
<evidence type="ECO:0000256" key="2">
    <source>
        <dbReference type="ARBA" id="ARBA00005925"/>
    </source>
</evidence>
<dbReference type="GO" id="GO:0005886">
    <property type="term" value="C:plasma membrane"/>
    <property type="evidence" value="ECO:0007669"/>
    <property type="project" value="TreeGrafter"/>
</dbReference>